<sequence>MEHSHHSPESGPCDSRLFNSLKSRIGGSSFREDAKIGDPIRDWLERQDTDYCRETHLYRPFTYFPCSSLHSAAHWLQQCARMLQSPGCDQATNTRLLPGGHGERVVSLLASHRGEPGSIPGRATPGFSQVRIVPDDAVGQRVFSGISRFRVPSFRRRSIPSSFTFIGSEDHNVKSSPNIIQNRRYLSRRRQTLVGAAVAERLARSPPTKANRVQSPVGSPDLRKWGSCRTMPSVGGFSQGSPASPGPSLRRRSMLTSTTLIGSQDLAVKSRLNLFTRLHREICRKDSIISKKELLNTHVKKYSAKGINDMKAFIDRLPRYQSHYCRSTVAKITALSADKFRIIFTQEYNISFKNPKMDTSKQCGHFFFLWDEATAKKCPDEVASSLKMYLEENSLHDNYKNWILVASWLHLLKSGRFEHIDTLSPGWTQHATQRHIICSVVFRTPLQYQNVEGQQEVFHKTKYSIPIPIKVDKMKDIAYSLKWKRAVYLDWYDSLRPAGNSKVQQDDKRKKRLVGDVLSPLSPESPGGGGYRERRSLEDGEVEVQLGPASGRDVDNVQQTDPLC</sequence>
<gene>
    <name evidence="2" type="ORF">PR048_026362</name>
</gene>
<organism evidence="2 3">
    <name type="scientific">Dryococelus australis</name>
    <dbReference type="NCBI Taxonomy" id="614101"/>
    <lineage>
        <taxon>Eukaryota</taxon>
        <taxon>Metazoa</taxon>
        <taxon>Ecdysozoa</taxon>
        <taxon>Arthropoda</taxon>
        <taxon>Hexapoda</taxon>
        <taxon>Insecta</taxon>
        <taxon>Pterygota</taxon>
        <taxon>Neoptera</taxon>
        <taxon>Polyneoptera</taxon>
        <taxon>Phasmatodea</taxon>
        <taxon>Verophasmatodea</taxon>
        <taxon>Anareolatae</taxon>
        <taxon>Phasmatidae</taxon>
        <taxon>Eurycanthinae</taxon>
        <taxon>Dryococelus</taxon>
    </lineage>
</organism>
<name>A0ABQ9GL32_9NEOP</name>
<proteinExistence type="predicted"/>
<comment type="caution">
    <text evidence="2">The sequence shown here is derived from an EMBL/GenBank/DDBJ whole genome shotgun (WGS) entry which is preliminary data.</text>
</comment>
<dbReference type="EMBL" id="JARBHB010000011">
    <property type="protein sequence ID" value="KAJ8872746.1"/>
    <property type="molecule type" value="Genomic_DNA"/>
</dbReference>
<protein>
    <submittedName>
        <fullName evidence="2">Uncharacterized protein</fullName>
    </submittedName>
</protein>
<evidence type="ECO:0000313" key="2">
    <source>
        <dbReference type="EMBL" id="KAJ8872746.1"/>
    </source>
</evidence>
<keyword evidence="3" id="KW-1185">Reference proteome</keyword>
<accession>A0ABQ9GL32</accession>
<evidence type="ECO:0000313" key="3">
    <source>
        <dbReference type="Proteomes" id="UP001159363"/>
    </source>
</evidence>
<dbReference type="Proteomes" id="UP001159363">
    <property type="component" value="Chromosome 10"/>
</dbReference>
<evidence type="ECO:0000256" key="1">
    <source>
        <dbReference type="SAM" id="MobiDB-lite"/>
    </source>
</evidence>
<feature type="region of interest" description="Disordered" evidence="1">
    <location>
        <begin position="499"/>
        <end position="564"/>
    </location>
</feature>
<feature type="region of interest" description="Disordered" evidence="1">
    <location>
        <begin position="205"/>
        <end position="225"/>
    </location>
</feature>
<reference evidence="2 3" key="1">
    <citation type="submission" date="2023-02" db="EMBL/GenBank/DDBJ databases">
        <title>LHISI_Scaffold_Assembly.</title>
        <authorList>
            <person name="Stuart O.P."/>
            <person name="Cleave R."/>
            <person name="Magrath M.J.L."/>
            <person name="Mikheyev A.S."/>
        </authorList>
    </citation>
    <scope>NUCLEOTIDE SEQUENCE [LARGE SCALE GENOMIC DNA]</scope>
    <source>
        <strain evidence="2">Daus_M_001</strain>
        <tissue evidence="2">Leg muscle</tissue>
    </source>
</reference>